<dbReference type="EMBL" id="GGEC01062613">
    <property type="protein sequence ID" value="MBX43097.1"/>
    <property type="molecule type" value="Transcribed_RNA"/>
</dbReference>
<organism evidence="1">
    <name type="scientific">Rhizophora mucronata</name>
    <name type="common">Asiatic mangrove</name>
    <dbReference type="NCBI Taxonomy" id="61149"/>
    <lineage>
        <taxon>Eukaryota</taxon>
        <taxon>Viridiplantae</taxon>
        <taxon>Streptophyta</taxon>
        <taxon>Embryophyta</taxon>
        <taxon>Tracheophyta</taxon>
        <taxon>Spermatophyta</taxon>
        <taxon>Magnoliopsida</taxon>
        <taxon>eudicotyledons</taxon>
        <taxon>Gunneridae</taxon>
        <taxon>Pentapetalae</taxon>
        <taxon>rosids</taxon>
        <taxon>fabids</taxon>
        <taxon>Malpighiales</taxon>
        <taxon>Rhizophoraceae</taxon>
        <taxon>Rhizophora</taxon>
    </lineage>
</organism>
<evidence type="ECO:0000313" key="1">
    <source>
        <dbReference type="EMBL" id="MBX43097.1"/>
    </source>
</evidence>
<protein>
    <submittedName>
        <fullName evidence="1">Uncharacterized protein</fullName>
    </submittedName>
</protein>
<sequence>MTISGITCLKSTSLTDLQLTVVPILYQLALVT</sequence>
<accession>A0A2P2NKS5</accession>
<proteinExistence type="predicted"/>
<reference evidence="1" key="1">
    <citation type="submission" date="2018-02" db="EMBL/GenBank/DDBJ databases">
        <title>Rhizophora mucronata_Transcriptome.</title>
        <authorList>
            <person name="Meera S.P."/>
            <person name="Sreeshan A."/>
            <person name="Augustine A."/>
        </authorList>
    </citation>
    <scope>NUCLEOTIDE SEQUENCE</scope>
    <source>
        <tissue evidence="1">Leaf</tissue>
    </source>
</reference>
<dbReference type="AlphaFoldDB" id="A0A2P2NKS5"/>
<name>A0A2P2NKS5_RHIMU</name>